<organism evidence="2 3">
    <name type="scientific">Pseudoduganella rivuli</name>
    <dbReference type="NCBI Taxonomy" id="2666085"/>
    <lineage>
        <taxon>Bacteria</taxon>
        <taxon>Pseudomonadati</taxon>
        <taxon>Pseudomonadota</taxon>
        <taxon>Betaproteobacteria</taxon>
        <taxon>Burkholderiales</taxon>
        <taxon>Oxalobacteraceae</taxon>
        <taxon>Telluria group</taxon>
        <taxon>Pseudoduganella</taxon>
    </lineage>
</organism>
<protein>
    <submittedName>
        <fullName evidence="2">Prepilin-type N-terminal cleavage/methylation domain-containing protein</fullName>
    </submittedName>
</protein>
<keyword evidence="1" id="KW-0812">Transmembrane</keyword>
<sequence length="292" mass="31251">MKRPHGFTLVELIVVMVIIGVLAGSITIYFGPAIQNFLDVRRRANLTDLADGAVRTMTRDIRSAVSNSIHTPDTSCFELVPTSAGGRYRAAPDTGYDATHAANTTKWVNTMTTTTQFDVLSQLTTAPAVGDFVVINNQDSTNVYTPVNSTSRSTITGVAVLPATDNIGTYRLDINALRVDVGYDNARFVIVPAAQQAVFYVCSGANGIDSNGDGKGTLYRFSGYGFSINNTCPTPGANTPIVATKIQSCTFVYDPNSNNSGLNTGYMQIKLQLTESNQSVQIVVGTHTDNTP</sequence>
<keyword evidence="1" id="KW-0472">Membrane</keyword>
<comment type="caution">
    <text evidence="2">The sequence shown here is derived from an EMBL/GenBank/DDBJ whole genome shotgun (WGS) entry which is preliminary data.</text>
</comment>
<evidence type="ECO:0000313" key="3">
    <source>
        <dbReference type="Proteomes" id="UP000446768"/>
    </source>
</evidence>
<feature type="transmembrane region" description="Helical" evidence="1">
    <location>
        <begin position="12"/>
        <end position="31"/>
    </location>
</feature>
<dbReference type="RefSeq" id="WP_154372060.1">
    <property type="nucleotide sequence ID" value="NZ_WKJJ01000004.1"/>
</dbReference>
<dbReference type="PROSITE" id="PS00409">
    <property type="entry name" value="PROKAR_NTER_METHYL"/>
    <property type="match status" value="1"/>
</dbReference>
<dbReference type="InterPro" id="IPR045584">
    <property type="entry name" value="Pilin-like"/>
</dbReference>
<evidence type="ECO:0000256" key="1">
    <source>
        <dbReference type="SAM" id="Phobius"/>
    </source>
</evidence>
<dbReference type="SUPFAM" id="SSF54523">
    <property type="entry name" value="Pili subunits"/>
    <property type="match status" value="1"/>
</dbReference>
<reference evidence="2 3" key="1">
    <citation type="submission" date="2019-11" db="EMBL/GenBank/DDBJ databases">
        <title>Novel species isolated from a subtropical stream in China.</title>
        <authorList>
            <person name="Lu H."/>
        </authorList>
    </citation>
    <scope>NUCLEOTIDE SEQUENCE [LARGE SCALE GENOMIC DNA]</scope>
    <source>
        <strain evidence="2 3">FT92W</strain>
    </source>
</reference>
<gene>
    <name evidence="2" type="ORF">GJ700_07080</name>
</gene>
<keyword evidence="1" id="KW-1133">Transmembrane helix</keyword>
<dbReference type="EMBL" id="WKJJ01000004">
    <property type="protein sequence ID" value="MRV71484.1"/>
    <property type="molecule type" value="Genomic_DNA"/>
</dbReference>
<dbReference type="AlphaFoldDB" id="A0A7X2IKG4"/>
<name>A0A7X2IKG4_9BURK</name>
<keyword evidence="3" id="KW-1185">Reference proteome</keyword>
<dbReference type="InterPro" id="IPR012902">
    <property type="entry name" value="N_methyl_site"/>
</dbReference>
<accession>A0A7X2IKG4</accession>
<dbReference type="NCBIfam" id="TIGR02532">
    <property type="entry name" value="IV_pilin_GFxxxE"/>
    <property type="match status" value="1"/>
</dbReference>
<dbReference type="Gene3D" id="3.30.700.10">
    <property type="entry name" value="Glycoprotein, Type 4 Pilin"/>
    <property type="match status" value="1"/>
</dbReference>
<evidence type="ECO:0000313" key="2">
    <source>
        <dbReference type="EMBL" id="MRV71484.1"/>
    </source>
</evidence>
<dbReference type="Pfam" id="PF07963">
    <property type="entry name" value="N_methyl"/>
    <property type="match status" value="1"/>
</dbReference>
<dbReference type="Proteomes" id="UP000446768">
    <property type="component" value="Unassembled WGS sequence"/>
</dbReference>
<proteinExistence type="predicted"/>